<dbReference type="SUPFAM" id="SSF55174">
    <property type="entry name" value="Alpha-L RNA-binding motif"/>
    <property type="match status" value="1"/>
</dbReference>
<dbReference type="Gene3D" id="3.30.1370.160">
    <property type="match status" value="1"/>
</dbReference>
<dbReference type="InterPro" id="IPR012677">
    <property type="entry name" value="Nucleotide-bd_a/b_plait_sf"/>
</dbReference>
<organism evidence="3 4">
    <name type="scientific">Floricoccus tropicus</name>
    <dbReference type="NCBI Taxonomy" id="1859473"/>
    <lineage>
        <taxon>Bacteria</taxon>
        <taxon>Bacillati</taxon>
        <taxon>Bacillota</taxon>
        <taxon>Bacilli</taxon>
        <taxon>Lactobacillales</taxon>
        <taxon>Streptococcaceae</taxon>
        <taxon>Floricoccus</taxon>
    </lineage>
</organism>
<keyword evidence="4" id="KW-1185">Reference proteome</keyword>
<dbReference type="Pfam" id="PF01479">
    <property type="entry name" value="S4"/>
    <property type="match status" value="1"/>
</dbReference>
<dbReference type="PROSITE" id="PS50889">
    <property type="entry name" value="S4"/>
    <property type="match status" value="1"/>
</dbReference>
<comment type="caution">
    <text evidence="3">The sequence shown here is derived from an EMBL/GenBank/DDBJ whole genome shotgun (WGS) entry which is preliminary data.</text>
</comment>
<evidence type="ECO:0000313" key="3">
    <source>
        <dbReference type="EMBL" id="OFI48139.1"/>
    </source>
</evidence>
<dbReference type="InterPro" id="IPR040591">
    <property type="entry name" value="RqcP2_RBD"/>
</dbReference>
<dbReference type="AlphaFoldDB" id="A0A1E8GIS3"/>
<dbReference type="OrthoDB" id="9812787at2"/>
<dbReference type="STRING" id="1859473.BG261_07600"/>
<dbReference type="RefSeq" id="WP_070793152.1">
    <property type="nucleotide sequence ID" value="NZ_MKIR01000026.1"/>
</dbReference>
<dbReference type="CDD" id="cd00165">
    <property type="entry name" value="S4"/>
    <property type="match status" value="1"/>
</dbReference>
<feature type="domain" description="RNA-binding S4" evidence="2">
    <location>
        <begin position="185"/>
        <end position="246"/>
    </location>
</feature>
<name>A0A1E8GIS3_9LACT</name>
<keyword evidence="1" id="KW-0694">RNA-binding</keyword>
<dbReference type="EMBL" id="MKIR01000026">
    <property type="protein sequence ID" value="OFI48139.1"/>
    <property type="molecule type" value="Genomic_DNA"/>
</dbReference>
<accession>A0A1E8GIS3</accession>
<dbReference type="PANTHER" id="PTHR13633:SF3">
    <property type="entry name" value="MITOCHONDRIAL TRANSCRIPTION RESCUE FACTOR 1"/>
    <property type="match status" value="1"/>
</dbReference>
<dbReference type="InterPro" id="IPR002942">
    <property type="entry name" value="S4_RNA-bd"/>
</dbReference>
<sequence length="263" mass="30011">MNEIYQHFKHEEKEFIDKASDWVDRVRENYEVISTNFLNPREVEILKSLANGADIKIFSSFDIVRTEMVKIILAPNFYELTLDDFQLSLIEIDFPSKFAKISHPQILGTILGQTGLERNKIGDIIVSDSQAQFFVDSKFTNLLSENISKIGKLGVKLYQVPFDMLITISNNVSNTRQKVLVVSSLRLDKLVASSFNISRKTAADLIDKGLVKLNYSVEERKETILEIGDLVSVRGYGRFTLINKLSLSKKDKNRVEVEITNKK</sequence>
<evidence type="ECO:0000313" key="4">
    <source>
        <dbReference type="Proteomes" id="UP000178622"/>
    </source>
</evidence>
<dbReference type="Gene3D" id="3.30.70.330">
    <property type="match status" value="1"/>
</dbReference>
<proteinExistence type="predicted"/>
<dbReference type="PANTHER" id="PTHR13633">
    <property type="entry name" value="MITOCHONDRIAL TRANSCRIPTION RESCUE FACTOR 1"/>
    <property type="match status" value="1"/>
</dbReference>
<dbReference type="Gene3D" id="3.10.290.10">
    <property type="entry name" value="RNA-binding S4 domain"/>
    <property type="match status" value="1"/>
</dbReference>
<dbReference type="Pfam" id="PF21278">
    <property type="entry name" value="YlmH_1st"/>
    <property type="match status" value="1"/>
</dbReference>
<dbReference type="Pfam" id="PF17774">
    <property type="entry name" value="YlmH_RBD"/>
    <property type="match status" value="1"/>
</dbReference>
<reference evidence="4" key="1">
    <citation type="submission" date="2016-09" db="EMBL/GenBank/DDBJ databases">
        <title>Draft genome sequence of a novel species of the family Streptococcaceae isolated from flowers.</title>
        <authorList>
            <person name="Chuah L.-O."/>
            <person name="Yap K.-P."/>
            <person name="Thong K.L."/>
            <person name="Liong M.T."/>
            <person name="Ahmad R."/>
            <person name="Rusul G."/>
        </authorList>
    </citation>
    <scope>NUCLEOTIDE SEQUENCE [LARGE SCALE GENOMIC DNA]</scope>
    <source>
        <strain evidence="4">DF1</strain>
    </source>
</reference>
<dbReference type="SMART" id="SM00363">
    <property type="entry name" value="S4"/>
    <property type="match status" value="1"/>
</dbReference>
<dbReference type="GO" id="GO:0003723">
    <property type="term" value="F:RNA binding"/>
    <property type="evidence" value="ECO:0007669"/>
    <property type="project" value="UniProtKB-KW"/>
</dbReference>
<evidence type="ECO:0000259" key="2">
    <source>
        <dbReference type="SMART" id="SM00363"/>
    </source>
</evidence>
<protein>
    <recommendedName>
        <fullName evidence="2">RNA-binding S4 domain-containing protein</fullName>
    </recommendedName>
</protein>
<dbReference type="InterPro" id="IPR036986">
    <property type="entry name" value="S4_RNA-bd_sf"/>
</dbReference>
<dbReference type="Proteomes" id="UP000178622">
    <property type="component" value="Unassembled WGS sequence"/>
</dbReference>
<evidence type="ECO:0000256" key="1">
    <source>
        <dbReference type="PROSITE-ProRule" id="PRU00182"/>
    </source>
</evidence>
<gene>
    <name evidence="3" type="ORF">BG261_07600</name>
</gene>
<dbReference type="InterPro" id="IPR048443">
    <property type="entry name" value="RqcP2_N"/>
</dbReference>